<evidence type="ECO:0000313" key="2">
    <source>
        <dbReference type="Proteomes" id="UP000283975"/>
    </source>
</evidence>
<organism evidence="1 2">
    <name type="scientific">Enterocloster bolteae</name>
    <dbReference type="NCBI Taxonomy" id="208479"/>
    <lineage>
        <taxon>Bacteria</taxon>
        <taxon>Bacillati</taxon>
        <taxon>Bacillota</taxon>
        <taxon>Clostridia</taxon>
        <taxon>Lachnospirales</taxon>
        <taxon>Lachnospiraceae</taxon>
        <taxon>Enterocloster</taxon>
    </lineage>
</organism>
<evidence type="ECO:0000313" key="1">
    <source>
        <dbReference type="EMBL" id="RHC54308.1"/>
    </source>
</evidence>
<reference evidence="1 2" key="1">
    <citation type="submission" date="2018-08" db="EMBL/GenBank/DDBJ databases">
        <title>A genome reference for cultivated species of the human gut microbiota.</title>
        <authorList>
            <person name="Zou Y."/>
            <person name="Xue W."/>
            <person name="Luo G."/>
        </authorList>
    </citation>
    <scope>NUCLEOTIDE SEQUENCE [LARGE SCALE GENOMIC DNA]</scope>
    <source>
        <strain evidence="1 2">AM35-14</strain>
    </source>
</reference>
<proteinExistence type="predicted"/>
<comment type="caution">
    <text evidence="1">The sequence shown here is derived from an EMBL/GenBank/DDBJ whole genome shotgun (WGS) entry which is preliminary data.</text>
</comment>
<dbReference type="InterPro" id="IPR057383">
    <property type="entry name" value="Tad3"/>
</dbReference>
<name>A0A414AS45_9FIRM</name>
<dbReference type="SUPFAM" id="SSF56784">
    <property type="entry name" value="HAD-like"/>
    <property type="match status" value="1"/>
</dbReference>
<dbReference type="RefSeq" id="WP_007868780.1">
    <property type="nucleotide sequence ID" value="NZ_JADMVR010000018.1"/>
</dbReference>
<dbReference type="InterPro" id="IPR023214">
    <property type="entry name" value="HAD_sf"/>
</dbReference>
<dbReference type="AlphaFoldDB" id="A0A414AS45"/>
<dbReference type="Gene3D" id="3.40.50.1000">
    <property type="entry name" value="HAD superfamily/HAD-like"/>
    <property type="match status" value="1"/>
</dbReference>
<dbReference type="Proteomes" id="UP000283975">
    <property type="component" value="Unassembled WGS sequence"/>
</dbReference>
<accession>A0A414AS45</accession>
<dbReference type="InterPro" id="IPR036412">
    <property type="entry name" value="HAD-like_sf"/>
</dbReference>
<protein>
    <submittedName>
        <fullName evidence="1">Uncharacterized protein</fullName>
    </submittedName>
</protein>
<gene>
    <name evidence="1" type="ORF">DW839_20060</name>
</gene>
<dbReference type="EMBL" id="QSHZ01000023">
    <property type="protein sequence ID" value="RHC54308.1"/>
    <property type="molecule type" value="Genomic_DNA"/>
</dbReference>
<dbReference type="Pfam" id="PF25185">
    <property type="entry name" value="Tad3"/>
    <property type="match status" value="1"/>
</dbReference>
<sequence length="355" mass="41224">MNLKSVKIIAVDFDGTLCENNWPGIGAPNEELIEYLRNRKKDGDKLILWTCRVEDMLQKAVEWCKERNLVFDAVNENLPEIIENFGSDTRKIFANEYIDDRNIPLSSCREKSNTQTWAEKEVEIACENERKASGTKEREWDYGCVCYESALKAYHSLSEDGHSGFSIGMTKYILNRLIDGKPLTSIEDTEDVWSDITDLSGYRGEIVNYQCKRMSSLFKYVYSDGTVKYHDVDRYCGINMNNPHDSYHSSLINRVMEEKFPITMPYFPASKPFKVYCEDFLVDPENGDYDTVGIFYTITPEDCTVELNRFFKEENDEFVEITKAEYDMRKHCHGCFGAANNDCLRCEEELQYESE</sequence>